<feature type="domain" description="Plastocyanin-like" evidence="16">
    <location>
        <begin position="67"/>
        <end position="181"/>
    </location>
</feature>
<dbReference type="SUPFAM" id="SSF49503">
    <property type="entry name" value="Cupredoxins"/>
    <property type="match status" value="3"/>
</dbReference>
<keyword evidence="10" id="KW-1015">Disulfide bond</keyword>
<dbReference type="InterPro" id="IPR011707">
    <property type="entry name" value="Cu-oxidase-like_N"/>
</dbReference>
<keyword evidence="11" id="KW-0325">Glycoprotein</keyword>
<keyword evidence="7" id="KW-0677">Repeat</keyword>
<dbReference type="CDD" id="cd13880">
    <property type="entry name" value="CuRO_2_MaLCC_like"/>
    <property type="match status" value="1"/>
</dbReference>
<evidence type="ECO:0000259" key="16">
    <source>
        <dbReference type="Pfam" id="PF07732"/>
    </source>
</evidence>
<feature type="domain" description="Plastocyanin-like" evidence="15">
    <location>
        <begin position="413"/>
        <end position="529"/>
    </location>
</feature>
<organism evidence="17 18">
    <name type="scientific">Corynespora cassiicola Philippines</name>
    <dbReference type="NCBI Taxonomy" id="1448308"/>
    <lineage>
        <taxon>Eukaryota</taxon>
        <taxon>Fungi</taxon>
        <taxon>Dikarya</taxon>
        <taxon>Ascomycota</taxon>
        <taxon>Pezizomycotina</taxon>
        <taxon>Dothideomycetes</taxon>
        <taxon>Pleosporomycetidae</taxon>
        <taxon>Pleosporales</taxon>
        <taxon>Corynesporascaceae</taxon>
        <taxon>Corynespora</taxon>
    </lineage>
</organism>
<feature type="signal peptide" evidence="13">
    <location>
        <begin position="1"/>
        <end position="15"/>
    </location>
</feature>
<gene>
    <name evidence="17" type="ORF">BS50DRAFT_573426</name>
</gene>
<evidence type="ECO:0000256" key="11">
    <source>
        <dbReference type="ARBA" id="ARBA00023180"/>
    </source>
</evidence>
<evidence type="ECO:0000256" key="6">
    <source>
        <dbReference type="ARBA" id="ARBA00022729"/>
    </source>
</evidence>
<dbReference type="CDD" id="cd13854">
    <property type="entry name" value="CuRO_1_MaLCC_like"/>
    <property type="match status" value="1"/>
</dbReference>
<evidence type="ECO:0000256" key="5">
    <source>
        <dbReference type="ARBA" id="ARBA00022723"/>
    </source>
</evidence>
<dbReference type="InterPro" id="IPR008972">
    <property type="entry name" value="Cupredoxin"/>
</dbReference>
<dbReference type="PROSITE" id="PS00079">
    <property type="entry name" value="MULTICOPPER_OXIDASE1"/>
    <property type="match status" value="1"/>
</dbReference>
<dbReference type="GO" id="GO:0046274">
    <property type="term" value="P:lignin catabolic process"/>
    <property type="evidence" value="ECO:0007669"/>
    <property type="project" value="UniProtKB-KW"/>
</dbReference>
<proteinExistence type="inferred from homology"/>
<dbReference type="Proteomes" id="UP000240883">
    <property type="component" value="Unassembled WGS sequence"/>
</dbReference>
<evidence type="ECO:0000313" key="17">
    <source>
        <dbReference type="EMBL" id="PSN66585.1"/>
    </source>
</evidence>
<name>A0A2T2NMD7_CORCC</name>
<keyword evidence="9" id="KW-0186">Copper</keyword>
<evidence type="ECO:0000256" key="7">
    <source>
        <dbReference type="ARBA" id="ARBA00022737"/>
    </source>
</evidence>
<dbReference type="Gene3D" id="2.60.40.420">
    <property type="entry name" value="Cupredoxins - blue copper proteins"/>
    <property type="match status" value="3"/>
</dbReference>
<dbReference type="Pfam" id="PF00394">
    <property type="entry name" value="Cu-oxidase"/>
    <property type="match status" value="1"/>
</dbReference>
<dbReference type="PANTHER" id="PTHR11709">
    <property type="entry name" value="MULTI-COPPER OXIDASE"/>
    <property type="match status" value="1"/>
</dbReference>
<dbReference type="AlphaFoldDB" id="A0A2T2NMD7"/>
<dbReference type="PROSITE" id="PS00080">
    <property type="entry name" value="MULTICOPPER_OXIDASE2"/>
    <property type="match status" value="1"/>
</dbReference>
<comment type="catalytic activity">
    <reaction evidence="1">
        <text>4 hydroquinone + O2 = 4 benzosemiquinone + 2 H2O</text>
        <dbReference type="Rhea" id="RHEA:11276"/>
        <dbReference type="ChEBI" id="CHEBI:15377"/>
        <dbReference type="ChEBI" id="CHEBI:15379"/>
        <dbReference type="ChEBI" id="CHEBI:17594"/>
        <dbReference type="ChEBI" id="CHEBI:17977"/>
        <dbReference type="EC" id="1.10.3.2"/>
    </reaction>
</comment>
<dbReference type="Pfam" id="PF07732">
    <property type="entry name" value="Cu-oxidase_3"/>
    <property type="match status" value="1"/>
</dbReference>
<keyword evidence="18" id="KW-1185">Reference proteome</keyword>
<sequence>MISSILLCLIAAVTALPAPQSDPDPAISPCAGNDANDRSVWCEHSIDTDWYLDVPETGVTREYWLDITNQTLAPDGIERIVLAFNGTFPGPLIEANWGDNVVIHVHNSLTENGTSIHWHGIRQNLTVLDDGVPSITQCPIAPGDTLTYRWRATQYGTGWYHSHYSLQAWEGAAGPMIIHGPATANYDEDLGTVFLTDWGHNTADFLYHEAQVDGPPTLNNALINGQNTYNNSGTITGSRYEASFEPGKRYRIRLINGAIDTHFKFSIDNHSFTVIASDYVPLVPFEANTIELTMGQRYDLIVEANQEPGDYWLRAIPQVTCSNVESPDNIRGIIRYSTVSSTDDPTTTAWNQTDSCDDVPLESLVPYLSQNVVDPTADDSDMTVSVFRNENNLFRWSIGPETMLVKWAEPSLRQIWDGNATFEASEAVISLPDADRWIYFVIDTQVPVPHPIHLHGHDFFILAAGANSAYDSTVALNLNNPPRRDVATLPAAGYLVIAFYTDNPGAWLMHCHIGWHTSQGLALQFVEREPEIPGLLNSDILTGTCANWETWAALTGRVEEDSGV</sequence>
<evidence type="ECO:0000256" key="2">
    <source>
        <dbReference type="ARBA" id="ARBA00001935"/>
    </source>
</evidence>
<evidence type="ECO:0000256" key="10">
    <source>
        <dbReference type="ARBA" id="ARBA00023157"/>
    </source>
</evidence>
<dbReference type="GO" id="GO:0052716">
    <property type="term" value="F:hydroquinone:oxygen oxidoreductase activity"/>
    <property type="evidence" value="ECO:0007669"/>
    <property type="project" value="UniProtKB-EC"/>
</dbReference>
<evidence type="ECO:0000256" key="4">
    <source>
        <dbReference type="ARBA" id="ARBA00012297"/>
    </source>
</evidence>
<dbReference type="EC" id="1.10.3.2" evidence="4"/>
<evidence type="ECO:0000256" key="12">
    <source>
        <dbReference type="ARBA" id="ARBA00023185"/>
    </source>
</evidence>
<dbReference type="GO" id="GO:0005507">
    <property type="term" value="F:copper ion binding"/>
    <property type="evidence" value="ECO:0007669"/>
    <property type="project" value="InterPro"/>
</dbReference>
<dbReference type="InterPro" id="IPR002355">
    <property type="entry name" value="Cu_oxidase_Cu_BS"/>
</dbReference>
<dbReference type="OrthoDB" id="2121828at2759"/>
<feature type="domain" description="Plastocyanin-like" evidence="14">
    <location>
        <begin position="192"/>
        <end position="337"/>
    </location>
</feature>
<dbReference type="InterPro" id="IPR045087">
    <property type="entry name" value="Cu-oxidase_fam"/>
</dbReference>
<protein>
    <recommendedName>
        <fullName evidence="4">laccase</fullName>
        <ecNumber evidence="4">1.10.3.2</ecNumber>
    </recommendedName>
</protein>
<dbReference type="Pfam" id="PF07731">
    <property type="entry name" value="Cu-oxidase_2"/>
    <property type="match status" value="1"/>
</dbReference>
<evidence type="ECO:0000259" key="15">
    <source>
        <dbReference type="Pfam" id="PF07731"/>
    </source>
</evidence>
<dbReference type="STRING" id="1448308.A0A2T2NMD7"/>
<dbReference type="FunFam" id="2.60.40.420:FF:000038">
    <property type="entry name" value="Extracellular dihydrogeodin oxidase/laccase"/>
    <property type="match status" value="1"/>
</dbReference>
<accession>A0A2T2NMD7</accession>
<evidence type="ECO:0000256" key="9">
    <source>
        <dbReference type="ARBA" id="ARBA00023008"/>
    </source>
</evidence>
<reference evidence="17 18" key="1">
    <citation type="journal article" date="2018" name="Front. Microbiol.">
        <title>Genome-Wide Analysis of Corynespora cassiicola Leaf Fall Disease Putative Effectors.</title>
        <authorList>
            <person name="Lopez D."/>
            <person name="Ribeiro S."/>
            <person name="Label P."/>
            <person name="Fumanal B."/>
            <person name="Venisse J.S."/>
            <person name="Kohler A."/>
            <person name="de Oliveira R.R."/>
            <person name="Labutti K."/>
            <person name="Lipzen A."/>
            <person name="Lail K."/>
            <person name="Bauer D."/>
            <person name="Ohm R.A."/>
            <person name="Barry K.W."/>
            <person name="Spatafora J."/>
            <person name="Grigoriev I.V."/>
            <person name="Martin F.M."/>
            <person name="Pujade-Renaud V."/>
        </authorList>
    </citation>
    <scope>NUCLEOTIDE SEQUENCE [LARGE SCALE GENOMIC DNA]</scope>
    <source>
        <strain evidence="17 18">Philippines</strain>
    </source>
</reference>
<dbReference type="CDD" id="cd13901">
    <property type="entry name" value="CuRO_3_MaLCC_like"/>
    <property type="match status" value="1"/>
</dbReference>
<dbReference type="InterPro" id="IPR011706">
    <property type="entry name" value="Cu-oxidase_C"/>
</dbReference>
<evidence type="ECO:0000259" key="14">
    <source>
        <dbReference type="Pfam" id="PF00394"/>
    </source>
</evidence>
<keyword evidence="8" id="KW-0560">Oxidoreductase</keyword>
<evidence type="ECO:0000256" key="3">
    <source>
        <dbReference type="ARBA" id="ARBA00010609"/>
    </source>
</evidence>
<evidence type="ECO:0000256" key="8">
    <source>
        <dbReference type="ARBA" id="ARBA00023002"/>
    </source>
</evidence>
<keyword evidence="12" id="KW-0439">Lignin degradation</keyword>
<dbReference type="InterPro" id="IPR033138">
    <property type="entry name" value="Cu_oxidase_CS"/>
</dbReference>
<feature type="chain" id="PRO_5015641116" description="laccase" evidence="13">
    <location>
        <begin position="16"/>
        <end position="564"/>
    </location>
</feature>
<comment type="similarity">
    <text evidence="3">Belongs to the multicopper oxidase family.</text>
</comment>
<keyword evidence="5" id="KW-0479">Metal-binding</keyword>
<keyword evidence="6 13" id="KW-0732">Signal</keyword>
<dbReference type="PANTHER" id="PTHR11709:SF502">
    <property type="entry name" value="MULTICOPPER OXIDASE"/>
    <property type="match status" value="1"/>
</dbReference>
<dbReference type="FunFam" id="2.60.40.420:FF:000046">
    <property type="entry name" value="Multicopper oxidase"/>
    <property type="match status" value="1"/>
</dbReference>
<dbReference type="InterPro" id="IPR001117">
    <property type="entry name" value="Cu-oxidase_2nd"/>
</dbReference>
<dbReference type="EMBL" id="KZ678135">
    <property type="protein sequence ID" value="PSN66585.1"/>
    <property type="molecule type" value="Genomic_DNA"/>
</dbReference>
<evidence type="ECO:0000256" key="13">
    <source>
        <dbReference type="SAM" id="SignalP"/>
    </source>
</evidence>
<comment type="cofactor">
    <cofactor evidence="2">
        <name>Cu cation</name>
        <dbReference type="ChEBI" id="CHEBI:23378"/>
    </cofactor>
</comment>
<dbReference type="FunFam" id="2.60.40.420:FF:000021">
    <property type="entry name" value="Extracellular dihydrogeodin oxidase/laccase"/>
    <property type="match status" value="1"/>
</dbReference>
<evidence type="ECO:0000313" key="18">
    <source>
        <dbReference type="Proteomes" id="UP000240883"/>
    </source>
</evidence>
<evidence type="ECO:0000256" key="1">
    <source>
        <dbReference type="ARBA" id="ARBA00000349"/>
    </source>
</evidence>